<organism evidence="2 3">
    <name type="scientific">Aspergillus keveii</name>
    <dbReference type="NCBI Taxonomy" id="714993"/>
    <lineage>
        <taxon>Eukaryota</taxon>
        <taxon>Fungi</taxon>
        <taxon>Dikarya</taxon>
        <taxon>Ascomycota</taxon>
        <taxon>Pezizomycotina</taxon>
        <taxon>Eurotiomycetes</taxon>
        <taxon>Eurotiomycetidae</taxon>
        <taxon>Eurotiales</taxon>
        <taxon>Aspergillaceae</taxon>
        <taxon>Aspergillus</taxon>
        <taxon>Aspergillus subgen. Nidulantes</taxon>
    </lineage>
</organism>
<dbReference type="Pfam" id="PF13577">
    <property type="entry name" value="SnoaL_4"/>
    <property type="match status" value="1"/>
</dbReference>
<dbReference type="InterPro" id="IPR037401">
    <property type="entry name" value="SnoaL-like"/>
</dbReference>
<gene>
    <name evidence="2" type="ORF">BJX66DRAFT_292560</name>
</gene>
<accession>A0ABR4GL65</accession>
<protein>
    <recommendedName>
        <fullName evidence="1">SnoaL-like domain-containing protein</fullName>
    </recommendedName>
</protein>
<dbReference type="Gene3D" id="3.10.450.50">
    <property type="match status" value="1"/>
</dbReference>
<evidence type="ECO:0000313" key="3">
    <source>
        <dbReference type="Proteomes" id="UP001610563"/>
    </source>
</evidence>
<evidence type="ECO:0000313" key="2">
    <source>
        <dbReference type="EMBL" id="KAL2799746.1"/>
    </source>
</evidence>
<reference evidence="2 3" key="1">
    <citation type="submission" date="2024-07" db="EMBL/GenBank/DDBJ databases">
        <title>Section-level genome sequencing and comparative genomics of Aspergillus sections Usti and Cavernicolus.</title>
        <authorList>
            <consortium name="Lawrence Berkeley National Laboratory"/>
            <person name="Nybo J.L."/>
            <person name="Vesth T.C."/>
            <person name="Theobald S."/>
            <person name="Frisvad J.C."/>
            <person name="Larsen T.O."/>
            <person name="Kjaerboelling I."/>
            <person name="Rothschild-Mancinelli K."/>
            <person name="Lyhne E.K."/>
            <person name="Kogle M.E."/>
            <person name="Barry K."/>
            <person name="Clum A."/>
            <person name="Na H."/>
            <person name="Ledsgaard L."/>
            <person name="Lin J."/>
            <person name="Lipzen A."/>
            <person name="Kuo A."/>
            <person name="Riley R."/>
            <person name="Mondo S."/>
            <person name="Labutti K."/>
            <person name="Haridas S."/>
            <person name="Pangalinan J."/>
            <person name="Salamov A.A."/>
            <person name="Simmons B.A."/>
            <person name="Magnuson J.K."/>
            <person name="Chen J."/>
            <person name="Drula E."/>
            <person name="Henrissat B."/>
            <person name="Wiebenga A."/>
            <person name="Lubbers R.J."/>
            <person name="Gomes A.C."/>
            <person name="Makela M.R."/>
            <person name="Stajich J."/>
            <person name="Grigoriev I.V."/>
            <person name="Mortensen U.H."/>
            <person name="De Vries R.P."/>
            <person name="Baker S.E."/>
            <person name="Andersen M.R."/>
        </authorList>
    </citation>
    <scope>NUCLEOTIDE SEQUENCE [LARGE SCALE GENOMIC DNA]</scope>
    <source>
        <strain evidence="2 3">CBS 209.92</strain>
    </source>
</reference>
<keyword evidence="3" id="KW-1185">Reference proteome</keyword>
<dbReference type="SUPFAM" id="SSF54427">
    <property type="entry name" value="NTF2-like"/>
    <property type="match status" value="1"/>
</dbReference>
<sequence>MAPSPPINRYYPVKCPSTIYSVTAEERTSAIDFINRQNYIFQEFNHDRMLDTFLPDATVYHSERTLRGHAEIKTFFETCYGRTVPGVCRSATNHIVDRDEDDEDGTGVVVRYQQYLIRYGWEGDHEDGFSGKGTITQDGLPAIWWFGSVVDRLRMTEEGWKVYERFVGPSIRNSRLDRQQGTCITFCNGKDGWWSVVFG</sequence>
<proteinExistence type="predicted"/>
<dbReference type="Proteomes" id="UP001610563">
    <property type="component" value="Unassembled WGS sequence"/>
</dbReference>
<comment type="caution">
    <text evidence="2">The sequence shown here is derived from an EMBL/GenBank/DDBJ whole genome shotgun (WGS) entry which is preliminary data.</text>
</comment>
<dbReference type="EMBL" id="JBFTWV010000006">
    <property type="protein sequence ID" value="KAL2799746.1"/>
    <property type="molecule type" value="Genomic_DNA"/>
</dbReference>
<feature type="domain" description="SnoaL-like" evidence="1">
    <location>
        <begin position="23"/>
        <end position="165"/>
    </location>
</feature>
<name>A0ABR4GL65_9EURO</name>
<evidence type="ECO:0000259" key="1">
    <source>
        <dbReference type="Pfam" id="PF13577"/>
    </source>
</evidence>
<dbReference type="InterPro" id="IPR032710">
    <property type="entry name" value="NTF2-like_dom_sf"/>
</dbReference>